<organism evidence="5 6">
    <name type="scientific">Hahella chejuensis (strain KCTC 2396)</name>
    <dbReference type="NCBI Taxonomy" id="349521"/>
    <lineage>
        <taxon>Bacteria</taxon>
        <taxon>Pseudomonadati</taxon>
        <taxon>Pseudomonadota</taxon>
        <taxon>Gammaproteobacteria</taxon>
        <taxon>Oceanospirillales</taxon>
        <taxon>Hahellaceae</taxon>
        <taxon>Hahella</taxon>
    </lineage>
</organism>
<dbReference type="AlphaFoldDB" id="Q2SB96"/>
<gene>
    <name evidence="5" type="ordered locus">HCH_05409</name>
</gene>
<keyword evidence="2" id="KW-0378">Hydrolase</keyword>
<keyword evidence="6" id="KW-1185">Reference proteome</keyword>
<dbReference type="InterPro" id="IPR003703">
    <property type="entry name" value="Acyl_CoA_thio"/>
</dbReference>
<evidence type="ECO:0000313" key="5">
    <source>
        <dbReference type="EMBL" id="ABC32078.1"/>
    </source>
</evidence>
<sequence>MLFSKLLGEVSDSVCDVEIAEDWSQGRSTFGGLVAAFIYEAMRQSLSEDRPLREFNISFVSPVAPTRLTVASELLREGGSVSQVLGRAIQQGEVKASAFASFGKARDTIINASGEAMPEAKDPDQCIEMPYIKGVTPEFTQHFNYYYAYGNLPFSGVQSREMGGWVRFRQPEPAITLGHILGLVDAWPPATLPWVKTPVPASTLTWSIQFPHPTPTIQPDELCLYKAYVEQASEGYAYTRSKLWNAKGELVALSQQTVTVFG</sequence>
<dbReference type="InterPro" id="IPR042171">
    <property type="entry name" value="Acyl-CoA_hotdog"/>
</dbReference>
<evidence type="ECO:0000313" key="6">
    <source>
        <dbReference type="Proteomes" id="UP000000238"/>
    </source>
</evidence>
<protein>
    <submittedName>
        <fullName evidence="5">Acyl-CoA thioesterase</fullName>
    </submittedName>
</protein>
<dbReference type="SUPFAM" id="SSF54637">
    <property type="entry name" value="Thioesterase/thiol ester dehydrase-isomerase"/>
    <property type="match status" value="2"/>
</dbReference>
<dbReference type="PANTHER" id="PTHR11066">
    <property type="entry name" value="ACYL-COA THIOESTERASE"/>
    <property type="match status" value="1"/>
</dbReference>
<dbReference type="GO" id="GO:0006637">
    <property type="term" value="P:acyl-CoA metabolic process"/>
    <property type="evidence" value="ECO:0007669"/>
    <property type="project" value="InterPro"/>
</dbReference>
<dbReference type="HOGENOM" id="CLU_084775_1_0_6"/>
<dbReference type="GO" id="GO:0047617">
    <property type="term" value="F:fatty acyl-CoA hydrolase activity"/>
    <property type="evidence" value="ECO:0007669"/>
    <property type="project" value="InterPro"/>
</dbReference>
<dbReference type="RefSeq" id="WP_011399142.1">
    <property type="nucleotide sequence ID" value="NC_007645.1"/>
</dbReference>
<dbReference type="InterPro" id="IPR029069">
    <property type="entry name" value="HotDog_dom_sf"/>
</dbReference>
<dbReference type="GO" id="GO:0005829">
    <property type="term" value="C:cytosol"/>
    <property type="evidence" value="ECO:0007669"/>
    <property type="project" value="TreeGrafter"/>
</dbReference>
<reference evidence="5 6" key="1">
    <citation type="journal article" date="2005" name="Nucleic Acids Res.">
        <title>Genomic blueprint of Hahella chejuensis, a marine microbe producing an algicidal agent.</title>
        <authorList>
            <person name="Jeong H."/>
            <person name="Yim J.H."/>
            <person name="Lee C."/>
            <person name="Choi S.-H."/>
            <person name="Park Y.K."/>
            <person name="Yoon S.H."/>
            <person name="Hur C.-G."/>
            <person name="Kang H.-Y."/>
            <person name="Kim D."/>
            <person name="Lee H.H."/>
            <person name="Park K.H."/>
            <person name="Park S.-H."/>
            <person name="Park H.-S."/>
            <person name="Lee H.K."/>
            <person name="Oh T.K."/>
            <person name="Kim J.F."/>
        </authorList>
    </citation>
    <scope>NUCLEOTIDE SEQUENCE [LARGE SCALE GENOMIC DNA]</scope>
    <source>
        <strain evidence="5 6">KCTC 2396</strain>
    </source>
</reference>
<dbReference type="EMBL" id="CP000155">
    <property type="protein sequence ID" value="ABC32078.1"/>
    <property type="molecule type" value="Genomic_DNA"/>
</dbReference>
<evidence type="ECO:0000259" key="4">
    <source>
        <dbReference type="Pfam" id="PF20789"/>
    </source>
</evidence>
<accession>Q2SB96</accession>
<name>Q2SB96_HAHCH</name>
<dbReference type="Pfam" id="PF20789">
    <property type="entry name" value="4HBT_3C"/>
    <property type="match status" value="1"/>
</dbReference>
<dbReference type="Pfam" id="PF13622">
    <property type="entry name" value="4HBT_3"/>
    <property type="match status" value="1"/>
</dbReference>
<dbReference type="InterPro" id="IPR049450">
    <property type="entry name" value="ACOT8-like_C"/>
</dbReference>
<evidence type="ECO:0000256" key="1">
    <source>
        <dbReference type="ARBA" id="ARBA00006538"/>
    </source>
</evidence>
<comment type="similarity">
    <text evidence="1">Belongs to the C/M/P thioester hydrolase family.</text>
</comment>
<evidence type="ECO:0000259" key="3">
    <source>
        <dbReference type="Pfam" id="PF13622"/>
    </source>
</evidence>
<dbReference type="GO" id="GO:0009062">
    <property type="term" value="P:fatty acid catabolic process"/>
    <property type="evidence" value="ECO:0007669"/>
    <property type="project" value="TreeGrafter"/>
</dbReference>
<dbReference type="STRING" id="349521.HCH_05409"/>
<dbReference type="PANTHER" id="PTHR11066:SF34">
    <property type="entry name" value="ACYL-COENZYME A THIOESTERASE 8"/>
    <property type="match status" value="1"/>
</dbReference>
<dbReference type="OrthoDB" id="7059210at2"/>
<dbReference type="Gene3D" id="2.40.160.210">
    <property type="entry name" value="Acyl-CoA thioesterase, double hotdog domain"/>
    <property type="match status" value="1"/>
</dbReference>
<proteinExistence type="inferred from homology"/>
<dbReference type="Proteomes" id="UP000000238">
    <property type="component" value="Chromosome"/>
</dbReference>
<feature type="domain" description="Acyl-CoA thioesterase-like N-terminal HotDog" evidence="3">
    <location>
        <begin position="20"/>
        <end position="103"/>
    </location>
</feature>
<evidence type="ECO:0000256" key="2">
    <source>
        <dbReference type="ARBA" id="ARBA00022801"/>
    </source>
</evidence>
<feature type="domain" description="Acyl-CoA thioesterase-like C-terminal" evidence="4">
    <location>
        <begin position="123"/>
        <end position="260"/>
    </location>
</feature>
<dbReference type="eggNOG" id="COG1946">
    <property type="taxonomic scope" value="Bacteria"/>
</dbReference>
<dbReference type="KEGG" id="hch:HCH_05409"/>
<dbReference type="InterPro" id="IPR049449">
    <property type="entry name" value="TesB_ACOT8-like_N"/>
</dbReference>